<dbReference type="EC" id="3.4.-.-" evidence="1"/>
<dbReference type="Gene3D" id="1.25.40.10">
    <property type="entry name" value="Tetratricopeptide repeat domain"/>
    <property type="match status" value="3"/>
</dbReference>
<keyword evidence="1" id="KW-0378">Hydrolase</keyword>
<dbReference type="SUPFAM" id="SSF48452">
    <property type="entry name" value="TPR-like"/>
    <property type="match status" value="2"/>
</dbReference>
<dbReference type="PANTHER" id="PTHR12558:SF13">
    <property type="entry name" value="CELL DIVISION CYCLE PROTEIN 27 HOMOLOG"/>
    <property type="match status" value="1"/>
</dbReference>
<dbReference type="Proteomes" id="UP000837803">
    <property type="component" value="Unassembled WGS sequence"/>
</dbReference>
<dbReference type="Pfam" id="PF13432">
    <property type="entry name" value="TPR_16"/>
    <property type="match status" value="3"/>
</dbReference>
<organism evidence="1 2">
    <name type="scientific">Neolewinella maritima</name>
    <dbReference type="NCBI Taxonomy" id="1383882"/>
    <lineage>
        <taxon>Bacteria</taxon>
        <taxon>Pseudomonadati</taxon>
        <taxon>Bacteroidota</taxon>
        <taxon>Saprospiria</taxon>
        <taxon>Saprospirales</taxon>
        <taxon>Lewinellaceae</taxon>
        <taxon>Neolewinella</taxon>
    </lineage>
</organism>
<reference evidence="1" key="1">
    <citation type="submission" date="2021-12" db="EMBL/GenBank/DDBJ databases">
        <authorList>
            <person name="Rodrigo-Torres L."/>
            <person name="Arahal R. D."/>
            <person name="Lucena T."/>
        </authorList>
    </citation>
    <scope>NUCLEOTIDE SEQUENCE</scope>
    <source>
        <strain evidence="1">CECT 8419</strain>
    </source>
</reference>
<keyword evidence="1" id="KW-0645">Protease</keyword>
<dbReference type="PANTHER" id="PTHR12558">
    <property type="entry name" value="CELL DIVISION CYCLE 16,23,27"/>
    <property type="match status" value="1"/>
</dbReference>
<evidence type="ECO:0000313" key="1">
    <source>
        <dbReference type="EMBL" id="CAH1002279.1"/>
    </source>
</evidence>
<dbReference type="InterPro" id="IPR011990">
    <property type="entry name" value="TPR-like_helical_dom_sf"/>
</dbReference>
<keyword evidence="2" id="KW-1185">Reference proteome</keyword>
<accession>A0ABM9B537</accession>
<dbReference type="EMBL" id="CAKLPZ010000005">
    <property type="protein sequence ID" value="CAH1002279.1"/>
    <property type="molecule type" value="Genomic_DNA"/>
</dbReference>
<gene>
    <name evidence="1" type="primary">bepA_4</name>
    <name evidence="1" type="ORF">LEM8419_03198</name>
</gene>
<dbReference type="SMART" id="SM00028">
    <property type="entry name" value="TPR"/>
    <property type="match status" value="5"/>
</dbReference>
<sequence length="513" mass="55538">MRTLLLLLLLSSVLPGQGEVSELQVKREAQFIEAKREALLGKTDQAILLFRTLLEAEPQNDAILFELARLEHAAGNSGAAIDALRQAYAARPSEVYAAFLAALYQSSGRYQDGAELYATLIKQNPAAAENYLERAAFQVRDQDIKGALKTYEELEARNGINPEVSRRKHALYLGSGDTKRAERELVALVDAFPRQISYRHLLAGYYASQGDDKAAQRVYEEILAIEPADVRAQLALQDAGPRSSGSDADDSALLSVLTRTDVDLDLKIGKLLPMVQQVASTGDRALADRVLALTAELRRVHPDAAKATAIEGDLYYHSGRLAEAAEAYRSTLALDDTVYPVWEQLLATLYLDNQSVELRKYAEQALDVFPNRPSIYVHYALGEAFRGDFDEATSLLQQAQLMVSGSPEASSALEELGKALDQLAGGKTEKLNTALLPGGPTAPLAVYLDQRSKPDTAALSATDHPGNTNALLLELMGDAQSSAGNKAAAADLYQRAKAAGSKSPTLTRKIAQL</sequence>
<comment type="caution">
    <text evidence="1">The sequence shown here is derived from an EMBL/GenBank/DDBJ whole genome shotgun (WGS) entry which is preliminary data.</text>
</comment>
<dbReference type="RefSeq" id="WP_238752156.1">
    <property type="nucleotide sequence ID" value="NZ_CAKLPZ010000005.1"/>
</dbReference>
<dbReference type="GO" id="GO:0008233">
    <property type="term" value="F:peptidase activity"/>
    <property type="evidence" value="ECO:0007669"/>
    <property type="project" value="UniProtKB-KW"/>
</dbReference>
<name>A0ABM9B537_9BACT</name>
<dbReference type="InterPro" id="IPR019734">
    <property type="entry name" value="TPR_rpt"/>
</dbReference>
<protein>
    <submittedName>
        <fullName evidence="1">Beta-barrel assembly-enhancing protease</fullName>
        <ecNumber evidence="1">3.4.-.-</ecNumber>
    </submittedName>
</protein>
<dbReference type="GO" id="GO:0006508">
    <property type="term" value="P:proteolysis"/>
    <property type="evidence" value="ECO:0007669"/>
    <property type="project" value="UniProtKB-KW"/>
</dbReference>
<proteinExistence type="predicted"/>
<evidence type="ECO:0000313" key="2">
    <source>
        <dbReference type="Proteomes" id="UP000837803"/>
    </source>
</evidence>